<dbReference type="Proteomes" id="UP001148312">
    <property type="component" value="Unassembled WGS sequence"/>
</dbReference>
<dbReference type="InterPro" id="IPR001680">
    <property type="entry name" value="WD40_rpt"/>
</dbReference>
<dbReference type="SMART" id="SM00320">
    <property type="entry name" value="WD40"/>
    <property type="match status" value="1"/>
</dbReference>
<evidence type="ECO:0000313" key="4">
    <source>
        <dbReference type="EMBL" id="KAJ5471863.1"/>
    </source>
</evidence>
<dbReference type="InterPro" id="IPR056884">
    <property type="entry name" value="NPHP3-like_N"/>
</dbReference>
<keyword evidence="5" id="KW-1185">Reference proteome</keyword>
<comment type="caution">
    <text evidence="4">The sequence shown here is derived from an EMBL/GenBank/DDBJ whole genome shotgun (WGS) entry which is preliminary data.</text>
</comment>
<reference evidence="4" key="2">
    <citation type="journal article" date="2023" name="IMA Fungus">
        <title>Comparative genomic study of the Penicillium genus elucidates a diverse pangenome and 15 lateral gene transfer events.</title>
        <authorList>
            <person name="Petersen C."/>
            <person name="Sorensen T."/>
            <person name="Nielsen M.R."/>
            <person name="Sondergaard T.E."/>
            <person name="Sorensen J.L."/>
            <person name="Fitzpatrick D.A."/>
            <person name="Frisvad J.C."/>
            <person name="Nielsen K.L."/>
        </authorList>
    </citation>
    <scope>NUCLEOTIDE SEQUENCE</scope>
    <source>
        <strain evidence="4">IBT 30728</strain>
    </source>
</reference>
<dbReference type="Pfam" id="PF00400">
    <property type="entry name" value="WD40"/>
    <property type="match status" value="1"/>
</dbReference>
<organism evidence="4 5">
    <name type="scientific">Penicillium diatomitis</name>
    <dbReference type="NCBI Taxonomy" id="2819901"/>
    <lineage>
        <taxon>Eukaryota</taxon>
        <taxon>Fungi</taxon>
        <taxon>Dikarya</taxon>
        <taxon>Ascomycota</taxon>
        <taxon>Pezizomycotina</taxon>
        <taxon>Eurotiomycetes</taxon>
        <taxon>Eurotiomycetidae</taxon>
        <taxon>Eurotiales</taxon>
        <taxon>Aspergillaceae</taxon>
        <taxon>Penicillium</taxon>
    </lineage>
</organism>
<evidence type="ECO:0000259" key="3">
    <source>
        <dbReference type="Pfam" id="PF24883"/>
    </source>
</evidence>
<protein>
    <recommendedName>
        <fullName evidence="3">Nephrocystin 3-like N-terminal domain-containing protein</fullName>
    </recommendedName>
</protein>
<dbReference type="EMBL" id="JAPWDQ010000014">
    <property type="protein sequence ID" value="KAJ5471863.1"/>
    <property type="molecule type" value="Genomic_DNA"/>
</dbReference>
<name>A0A9X0BLX5_9EURO</name>
<dbReference type="PROSITE" id="PS50294">
    <property type="entry name" value="WD_REPEATS_REGION"/>
    <property type="match status" value="1"/>
</dbReference>
<evidence type="ECO:0000256" key="2">
    <source>
        <dbReference type="PROSITE-ProRule" id="PRU00221"/>
    </source>
</evidence>
<dbReference type="PROSITE" id="PS50082">
    <property type="entry name" value="WD_REPEATS_2"/>
    <property type="match status" value="1"/>
</dbReference>
<dbReference type="InterPro" id="IPR015943">
    <property type="entry name" value="WD40/YVTN_repeat-like_dom_sf"/>
</dbReference>
<dbReference type="AlphaFoldDB" id="A0A9X0BLX5"/>
<evidence type="ECO:0000256" key="1">
    <source>
        <dbReference type="ARBA" id="ARBA00022737"/>
    </source>
</evidence>
<reference evidence="4" key="1">
    <citation type="submission" date="2022-12" db="EMBL/GenBank/DDBJ databases">
        <authorList>
            <person name="Petersen C."/>
        </authorList>
    </citation>
    <scope>NUCLEOTIDE SEQUENCE</scope>
    <source>
        <strain evidence="4">IBT 30728</strain>
    </source>
</reference>
<dbReference type="PANTHER" id="PTHR10039">
    <property type="entry name" value="AMELOGENIN"/>
    <property type="match status" value="1"/>
</dbReference>
<feature type="domain" description="Nephrocystin 3-like N-terminal" evidence="3">
    <location>
        <begin position="188"/>
        <end position="328"/>
    </location>
</feature>
<sequence length="812" mass="91577">MDPLSSAASVIAVIQLTGSLVKLCGGYIQEVKYARHEISTLQQAITGLQGTLQDLHKFLRSNEGKVLPTSSRLVSNVTDCLCDLRALEATFDPGKKKKLMRKVGLRALRWPLKRVEMEGVIQNLGRHKSSFLLSLQVDQTIHSVLMVSVAQDMDFVKLEGAIKAGFELFSDRDEVQSLQGTRTELLYQIMDWAISPSQKCVFWLKGMAGTGRSIISRIVARLLKNTNYLGASFFFKRGEVDRGNAKKYFPPLTRQLMLRISGLRSGVQKALRGDPDIASKSLSEQFEKLLLQPLLNLDQLDRQPQPAMIAIDALGECEHDQDIRNIIRLLPLLPELPINLGFSDIADHEYQDLALHEISEEVTEHDIHLFLQHQFTKIKHDRNISEHWPGDDVIQKLVTMSVPLFISAATVCRYIGNSKWEPKLRLAELLTDQAKYVSRMDKTYLLILTRLLGDQECDESEQKQLLSDFQEIVGVIILLAVPLSINSLSMFLGIGTDQISNQLDLFRSVMSIPGDRDQPVRIMHLSFRDFLVRSSSTFFVDERRKHKDIAKSCLKTMHSHLEKDICNLADPGACRADIDPKHIRQYLPTLVATGYTISNKGDDKSVISNYLHDGIRFVLKNRQIADEAPLQIYYLGPVFTPRTTIICREFISELPSWICQFSQVNEKWSAELQTLEGHSGSVHSVAFSPDGRLLAFGSDDHTVRLWDTATGGLQETLTTKGIINELDFFQDGSYLITKLGTLNVQSGHENLASNSTHKNREIFIEQGRWINMSGKNVLWLPPDFRPTCSAINGDSLALGHASRRVSFIRFRL</sequence>
<feature type="repeat" description="WD" evidence="2">
    <location>
        <begin position="675"/>
        <end position="716"/>
    </location>
</feature>
<dbReference type="PANTHER" id="PTHR10039:SF16">
    <property type="entry name" value="GPI INOSITOL-DEACYLASE"/>
    <property type="match status" value="1"/>
</dbReference>
<dbReference type="RefSeq" id="XP_056786409.1">
    <property type="nucleotide sequence ID" value="XM_056938401.1"/>
</dbReference>
<dbReference type="GeneID" id="81628651"/>
<proteinExistence type="predicted"/>
<keyword evidence="2" id="KW-0853">WD repeat</keyword>
<dbReference type="Gene3D" id="2.130.10.10">
    <property type="entry name" value="YVTN repeat-like/Quinoprotein amine dehydrogenase"/>
    <property type="match status" value="1"/>
</dbReference>
<gene>
    <name evidence="4" type="ORF">N7539_008806</name>
</gene>
<dbReference type="InterPro" id="IPR036322">
    <property type="entry name" value="WD40_repeat_dom_sf"/>
</dbReference>
<keyword evidence="1" id="KW-0677">Repeat</keyword>
<dbReference type="SUPFAM" id="SSF50978">
    <property type="entry name" value="WD40 repeat-like"/>
    <property type="match status" value="1"/>
</dbReference>
<dbReference type="Pfam" id="PF24883">
    <property type="entry name" value="NPHP3_N"/>
    <property type="match status" value="1"/>
</dbReference>
<evidence type="ECO:0000313" key="5">
    <source>
        <dbReference type="Proteomes" id="UP001148312"/>
    </source>
</evidence>
<accession>A0A9X0BLX5</accession>